<evidence type="ECO:0000256" key="3">
    <source>
        <dbReference type="ARBA" id="ARBA00022691"/>
    </source>
</evidence>
<evidence type="ECO:0000256" key="2">
    <source>
        <dbReference type="ARBA" id="ARBA00022679"/>
    </source>
</evidence>
<keyword evidence="2 4" id="KW-0808">Transferase</keyword>
<dbReference type="RefSeq" id="WP_091141433.1">
    <property type="nucleotide sequence ID" value="NZ_FMVF01000005.1"/>
</dbReference>
<dbReference type="GO" id="GO:0008757">
    <property type="term" value="F:S-adenosylmethionine-dependent methyltransferase activity"/>
    <property type="evidence" value="ECO:0007669"/>
    <property type="project" value="TreeGrafter"/>
</dbReference>
<proteinExistence type="predicted"/>
<dbReference type="OrthoDB" id="9799672at2"/>
<evidence type="ECO:0000256" key="1">
    <source>
        <dbReference type="ARBA" id="ARBA00022603"/>
    </source>
</evidence>
<dbReference type="InterPro" id="IPR050362">
    <property type="entry name" value="Cation-dep_OMT"/>
</dbReference>
<dbReference type="EMBL" id="FMVF01000005">
    <property type="protein sequence ID" value="SCY36683.1"/>
    <property type="molecule type" value="Genomic_DNA"/>
</dbReference>
<evidence type="ECO:0000313" key="5">
    <source>
        <dbReference type="Proteomes" id="UP000199354"/>
    </source>
</evidence>
<dbReference type="GO" id="GO:0032259">
    <property type="term" value="P:methylation"/>
    <property type="evidence" value="ECO:0007669"/>
    <property type="project" value="UniProtKB-KW"/>
</dbReference>
<dbReference type="PANTHER" id="PTHR10509:SF14">
    <property type="entry name" value="CAFFEOYL-COA O-METHYLTRANSFERASE 3-RELATED"/>
    <property type="match status" value="1"/>
</dbReference>
<keyword evidence="3" id="KW-0949">S-adenosyl-L-methionine</keyword>
<dbReference type="Proteomes" id="UP000199354">
    <property type="component" value="Unassembled WGS sequence"/>
</dbReference>
<dbReference type="Pfam" id="PF01596">
    <property type="entry name" value="Methyltransf_3"/>
    <property type="match status" value="1"/>
</dbReference>
<dbReference type="GO" id="GO:0008171">
    <property type="term" value="F:O-methyltransferase activity"/>
    <property type="evidence" value="ECO:0007669"/>
    <property type="project" value="InterPro"/>
</dbReference>
<protein>
    <submittedName>
        <fullName evidence="4">Caffeoyl-CoA O-methyltransferase</fullName>
    </submittedName>
</protein>
<dbReference type="SUPFAM" id="SSF53335">
    <property type="entry name" value="S-adenosyl-L-methionine-dependent methyltransferases"/>
    <property type="match status" value="1"/>
</dbReference>
<dbReference type="PANTHER" id="PTHR10509">
    <property type="entry name" value="O-METHYLTRANSFERASE-RELATED"/>
    <property type="match status" value="1"/>
</dbReference>
<gene>
    <name evidence="4" type="ORF">SAMN02927903_01244</name>
</gene>
<dbReference type="AlphaFoldDB" id="A0A1G5FBU3"/>
<accession>A0A1G5FBU3</accession>
<dbReference type="PROSITE" id="PS51682">
    <property type="entry name" value="SAM_OMT_I"/>
    <property type="match status" value="1"/>
</dbReference>
<name>A0A1G5FBU3_9FLAO</name>
<dbReference type="CDD" id="cd02440">
    <property type="entry name" value="AdoMet_MTases"/>
    <property type="match status" value="1"/>
</dbReference>
<evidence type="ECO:0000313" key="4">
    <source>
        <dbReference type="EMBL" id="SCY36683.1"/>
    </source>
</evidence>
<keyword evidence="5" id="KW-1185">Reference proteome</keyword>
<dbReference type="InterPro" id="IPR002935">
    <property type="entry name" value="SAM_O-MeTrfase"/>
</dbReference>
<sequence length="221" mass="24727">MERTLFEKVDHYIAGLTAKENPALLHATATIDGANLFNQSISAVQGKMLQVFLKACNAQRVLELGTFRAYSTIWLAQGLPKNGKLVTIEFDQTHAEVARQNIEHAHLETIVELKVGNALEILATMIQDNEPPFDLFFIDADKPPYLEYFQMALKMSRKGSIIICDNVIRNGKVLDEDSTDEKVRGVQRLNDFLKNCDQVTATILQTVGTKEYDGMLIAVVN</sequence>
<dbReference type="InterPro" id="IPR029063">
    <property type="entry name" value="SAM-dependent_MTases_sf"/>
</dbReference>
<reference evidence="4 5" key="1">
    <citation type="submission" date="2016-10" db="EMBL/GenBank/DDBJ databases">
        <authorList>
            <person name="de Groot N.N."/>
        </authorList>
    </citation>
    <scope>NUCLEOTIDE SEQUENCE [LARGE SCALE GENOMIC DNA]</scope>
    <source>
        <strain evidence="4 5">CGMCC 1.7031</strain>
    </source>
</reference>
<organism evidence="4 5">
    <name type="scientific">Flavobacterium caeni</name>
    <dbReference type="NCBI Taxonomy" id="490189"/>
    <lineage>
        <taxon>Bacteria</taxon>
        <taxon>Pseudomonadati</taxon>
        <taxon>Bacteroidota</taxon>
        <taxon>Flavobacteriia</taxon>
        <taxon>Flavobacteriales</taxon>
        <taxon>Flavobacteriaceae</taxon>
        <taxon>Flavobacterium</taxon>
    </lineage>
</organism>
<dbReference type="STRING" id="490189.SAMN02927903_01244"/>
<dbReference type="Gene3D" id="3.40.50.150">
    <property type="entry name" value="Vaccinia Virus protein VP39"/>
    <property type="match status" value="1"/>
</dbReference>
<keyword evidence="1 4" id="KW-0489">Methyltransferase</keyword>